<feature type="domain" description="C2H2-type" evidence="7">
    <location>
        <begin position="139"/>
        <end position="167"/>
    </location>
</feature>
<keyword evidence="2" id="KW-0677">Repeat</keyword>
<dbReference type="PROSITE" id="PS00028">
    <property type="entry name" value="ZINC_FINGER_C2H2_1"/>
    <property type="match status" value="4"/>
</dbReference>
<feature type="region of interest" description="Disordered" evidence="6">
    <location>
        <begin position="58"/>
        <end position="79"/>
    </location>
</feature>
<dbReference type="AlphaFoldDB" id="A0A4C1TTL5"/>
<evidence type="ECO:0000256" key="5">
    <source>
        <dbReference type="PROSITE-ProRule" id="PRU00042"/>
    </source>
</evidence>
<keyword evidence="3 5" id="KW-0863">Zinc-finger</keyword>
<evidence type="ECO:0000256" key="1">
    <source>
        <dbReference type="ARBA" id="ARBA00022723"/>
    </source>
</evidence>
<dbReference type="PANTHER" id="PTHR16515:SF58">
    <property type="entry name" value="ZINC FINGER PROTEIN 22"/>
    <property type="match status" value="1"/>
</dbReference>
<dbReference type="PROSITE" id="PS50157">
    <property type="entry name" value="ZINC_FINGER_C2H2_2"/>
    <property type="match status" value="3"/>
</dbReference>
<keyword evidence="1" id="KW-0479">Metal-binding</keyword>
<dbReference type="GO" id="GO:0008270">
    <property type="term" value="F:zinc ion binding"/>
    <property type="evidence" value="ECO:0007669"/>
    <property type="project" value="UniProtKB-KW"/>
</dbReference>
<reference evidence="8 9" key="1">
    <citation type="journal article" date="2019" name="Commun. Biol.">
        <title>The bagworm genome reveals a unique fibroin gene that provides high tensile strength.</title>
        <authorList>
            <person name="Kono N."/>
            <person name="Nakamura H."/>
            <person name="Ohtoshi R."/>
            <person name="Tomita M."/>
            <person name="Numata K."/>
            <person name="Arakawa K."/>
        </authorList>
    </citation>
    <scope>NUCLEOTIDE SEQUENCE [LARGE SCALE GENOMIC DNA]</scope>
</reference>
<dbReference type="InterPro" id="IPR036236">
    <property type="entry name" value="Znf_C2H2_sf"/>
</dbReference>
<feature type="compositionally biased region" description="Basic and acidic residues" evidence="6">
    <location>
        <begin position="61"/>
        <end position="74"/>
    </location>
</feature>
<dbReference type="GO" id="GO:0005634">
    <property type="term" value="C:nucleus"/>
    <property type="evidence" value="ECO:0007669"/>
    <property type="project" value="TreeGrafter"/>
</dbReference>
<feature type="domain" description="C2H2-type" evidence="7">
    <location>
        <begin position="110"/>
        <end position="137"/>
    </location>
</feature>
<dbReference type="STRING" id="151549.A0A4C1TTL5"/>
<organism evidence="8 9">
    <name type="scientific">Eumeta variegata</name>
    <name type="common">Bagworm moth</name>
    <name type="synonym">Eumeta japonica</name>
    <dbReference type="NCBI Taxonomy" id="151549"/>
    <lineage>
        <taxon>Eukaryota</taxon>
        <taxon>Metazoa</taxon>
        <taxon>Ecdysozoa</taxon>
        <taxon>Arthropoda</taxon>
        <taxon>Hexapoda</taxon>
        <taxon>Insecta</taxon>
        <taxon>Pterygota</taxon>
        <taxon>Neoptera</taxon>
        <taxon>Endopterygota</taxon>
        <taxon>Lepidoptera</taxon>
        <taxon>Glossata</taxon>
        <taxon>Ditrysia</taxon>
        <taxon>Tineoidea</taxon>
        <taxon>Psychidae</taxon>
        <taxon>Oiketicinae</taxon>
        <taxon>Eumeta</taxon>
    </lineage>
</organism>
<dbReference type="Proteomes" id="UP000299102">
    <property type="component" value="Unassembled WGS sequence"/>
</dbReference>
<dbReference type="GO" id="GO:0010468">
    <property type="term" value="P:regulation of gene expression"/>
    <property type="evidence" value="ECO:0007669"/>
    <property type="project" value="TreeGrafter"/>
</dbReference>
<dbReference type="Pfam" id="PF00096">
    <property type="entry name" value="zf-C2H2"/>
    <property type="match status" value="3"/>
</dbReference>
<evidence type="ECO:0000313" key="8">
    <source>
        <dbReference type="EMBL" id="GBP17350.1"/>
    </source>
</evidence>
<sequence>MLIEVKQELEEGDEAASKQVIEESEETEDFNNDYVENLYFKAESPKIFRDKQAFKQQYKANGERPIKPKSEKNFNENSCESALEDDDKIKRKRSKMSKESSCTHELTKQLKCDICQKLFKHKSSLTRHLLNHSTGNKNLICSKCGKGFVAEQSLNLHIRLVHNADSVCEQCGKTIHGFEAYKKHLMEHPGIETAKFTCDICGRKLTTYHTLMRHYDAYHNDGSTIYVCDVCGKVAASKDAMEAQETSTCRRRT</sequence>
<evidence type="ECO:0000256" key="4">
    <source>
        <dbReference type="ARBA" id="ARBA00022833"/>
    </source>
</evidence>
<dbReference type="SMART" id="SM00355">
    <property type="entry name" value="ZnF_C2H2"/>
    <property type="match status" value="4"/>
</dbReference>
<evidence type="ECO:0000313" key="9">
    <source>
        <dbReference type="Proteomes" id="UP000299102"/>
    </source>
</evidence>
<feature type="domain" description="C2H2-type" evidence="7">
    <location>
        <begin position="196"/>
        <end position="224"/>
    </location>
</feature>
<name>A0A4C1TTL5_EUMVA</name>
<comment type="caution">
    <text evidence="8">The sequence shown here is derived from an EMBL/GenBank/DDBJ whole genome shotgun (WGS) entry which is preliminary data.</text>
</comment>
<feature type="region of interest" description="Disordered" evidence="6">
    <location>
        <begin position="1"/>
        <end position="28"/>
    </location>
</feature>
<keyword evidence="4" id="KW-0862">Zinc</keyword>
<dbReference type="InterPro" id="IPR013087">
    <property type="entry name" value="Znf_C2H2_type"/>
</dbReference>
<dbReference type="OrthoDB" id="4748970at2759"/>
<dbReference type="InterPro" id="IPR050331">
    <property type="entry name" value="Zinc_finger"/>
</dbReference>
<dbReference type="PANTHER" id="PTHR16515">
    <property type="entry name" value="PR DOMAIN ZINC FINGER PROTEIN"/>
    <property type="match status" value="1"/>
</dbReference>
<dbReference type="Gene3D" id="3.30.160.60">
    <property type="entry name" value="Classic Zinc Finger"/>
    <property type="match status" value="3"/>
</dbReference>
<evidence type="ECO:0000256" key="6">
    <source>
        <dbReference type="SAM" id="MobiDB-lite"/>
    </source>
</evidence>
<protein>
    <submittedName>
        <fullName evidence="8">Zinc finger and BTB domain-containing protein 16-A</fullName>
    </submittedName>
</protein>
<gene>
    <name evidence="8" type="primary">zbtb16a</name>
    <name evidence="8" type="ORF">EVAR_70463_1</name>
</gene>
<proteinExistence type="predicted"/>
<dbReference type="SUPFAM" id="SSF57667">
    <property type="entry name" value="beta-beta-alpha zinc fingers"/>
    <property type="match status" value="2"/>
</dbReference>
<accession>A0A4C1TTL5</accession>
<evidence type="ECO:0000256" key="3">
    <source>
        <dbReference type="ARBA" id="ARBA00022771"/>
    </source>
</evidence>
<keyword evidence="9" id="KW-1185">Reference proteome</keyword>
<evidence type="ECO:0000259" key="7">
    <source>
        <dbReference type="PROSITE" id="PS50157"/>
    </source>
</evidence>
<dbReference type="EMBL" id="BGZK01006274">
    <property type="protein sequence ID" value="GBP17350.1"/>
    <property type="molecule type" value="Genomic_DNA"/>
</dbReference>
<evidence type="ECO:0000256" key="2">
    <source>
        <dbReference type="ARBA" id="ARBA00022737"/>
    </source>
</evidence>